<dbReference type="RefSeq" id="WP_221250515.1">
    <property type="nucleotide sequence ID" value="NZ_AP024355.1"/>
</dbReference>
<dbReference type="Pfam" id="PF13665">
    <property type="entry name" value="Tox-PAAR-like"/>
    <property type="match status" value="1"/>
</dbReference>
<sequence>MSNVLINGRTAVHAGSGGTLTTVDVCWTKVGKPVVPIPYTNIARSGDAAKTAGSVLVNGQPVCTKSSIFSKSTGDEPGDRKGISSGTIQGKAEFITASSNVFIEGVPAARQGDLMVSNNKNTAPVPLMQAGAGKLPAGALEGADETAGEDLPDAVEWEVAGDEMHFVKGLFEGGESDGEGEA</sequence>
<name>A0ABN6DS36_9BACT</name>
<keyword evidence="2" id="KW-1185">Reference proteome</keyword>
<evidence type="ECO:0000313" key="1">
    <source>
        <dbReference type="EMBL" id="BCR03033.1"/>
    </source>
</evidence>
<dbReference type="Gene3D" id="2.60.200.60">
    <property type="match status" value="1"/>
</dbReference>
<evidence type="ECO:0008006" key="3">
    <source>
        <dbReference type="Google" id="ProtNLM"/>
    </source>
</evidence>
<dbReference type="Proteomes" id="UP001319827">
    <property type="component" value="Chromosome"/>
</dbReference>
<organism evidence="1 2">
    <name type="scientific">Desulfuromonas versatilis</name>
    <dbReference type="NCBI Taxonomy" id="2802975"/>
    <lineage>
        <taxon>Bacteria</taxon>
        <taxon>Pseudomonadati</taxon>
        <taxon>Thermodesulfobacteriota</taxon>
        <taxon>Desulfuromonadia</taxon>
        <taxon>Desulfuromonadales</taxon>
        <taxon>Desulfuromonadaceae</taxon>
        <taxon>Desulfuromonas</taxon>
    </lineage>
</organism>
<dbReference type="CDD" id="cd14740">
    <property type="entry name" value="PAAR_4"/>
    <property type="match status" value="1"/>
</dbReference>
<evidence type="ECO:0000313" key="2">
    <source>
        <dbReference type="Proteomes" id="UP001319827"/>
    </source>
</evidence>
<dbReference type="EMBL" id="AP024355">
    <property type="protein sequence ID" value="BCR03033.1"/>
    <property type="molecule type" value="Genomic_DNA"/>
</dbReference>
<reference evidence="1 2" key="1">
    <citation type="journal article" date="2016" name="C (Basel)">
        <title>Selective Growth of and Electricity Production by Marine Exoelectrogenic Bacteria in Self-Aggregated Hydrogel of Microbially Reduced Graphene Oxide.</title>
        <authorList>
            <person name="Yoshida N."/>
            <person name="Goto Y."/>
            <person name="Miyata Y."/>
        </authorList>
    </citation>
    <scope>NUCLEOTIDE SEQUENCE [LARGE SCALE GENOMIC DNA]</scope>
    <source>
        <strain evidence="1 2">NIT-T3</strain>
    </source>
</reference>
<reference evidence="1 2" key="2">
    <citation type="journal article" date="2021" name="Int. J. Syst. Evol. Microbiol.">
        <title>Isolation and Polyphasic Characterization of Desulfuromonas versatilis sp. Nov., an Electrogenic Bacteria Capable of Versatile Metabolism Isolated from a Graphene Oxide-Reducing Enrichment Culture.</title>
        <authorList>
            <person name="Xie L."/>
            <person name="Yoshida N."/>
            <person name="Ishii S."/>
            <person name="Meng L."/>
        </authorList>
    </citation>
    <scope>NUCLEOTIDE SEQUENCE [LARGE SCALE GENOMIC DNA]</scope>
    <source>
        <strain evidence="1 2">NIT-T3</strain>
    </source>
</reference>
<proteinExistence type="predicted"/>
<protein>
    <recommendedName>
        <fullName evidence="3">Tox-PAAR-like domain-containing protein</fullName>
    </recommendedName>
</protein>
<accession>A0ABN6DS36</accession>
<gene>
    <name evidence="1" type="ORF">DESUT3_01020</name>
</gene>